<evidence type="ECO:0000259" key="6">
    <source>
        <dbReference type="Pfam" id="PF13873"/>
    </source>
</evidence>
<evidence type="ECO:0000256" key="5">
    <source>
        <dbReference type="ARBA" id="ARBA00025466"/>
    </source>
</evidence>
<reference evidence="7 8" key="1">
    <citation type="journal article" date="2018" name="Genome Res.">
        <title>The genomic architecture and molecular evolution of ant odorant receptors.</title>
        <authorList>
            <person name="McKenzie S.K."/>
            <person name="Kronauer D.J.C."/>
        </authorList>
    </citation>
    <scope>NUCLEOTIDE SEQUENCE [LARGE SCALE GENOMIC DNA]</scope>
    <source>
        <strain evidence="7">Clonal line C1</strain>
    </source>
</reference>
<dbReference type="AlphaFoldDB" id="A0A3L8DWW4"/>
<evidence type="ECO:0000256" key="4">
    <source>
        <dbReference type="ARBA" id="ARBA00023163"/>
    </source>
</evidence>
<keyword evidence="3" id="KW-0805">Transcription regulation</keyword>
<comment type="subunit">
    <text evidence="1">Self-associates forming complexes of several hundred monomers.</text>
</comment>
<proteinExistence type="predicted"/>
<comment type="function">
    <text evidence="5">Involved in transvection phenomena (= synapsis-dependent gene expression), where the synaptic pairing of chromosomes carrying genes with which zeste interacts influences the expression of these genes. Zeste binds to DNA and stimulates transcription from a nearby promoter.</text>
</comment>
<dbReference type="Pfam" id="PF13873">
    <property type="entry name" value="Myb_DNA-bind_5"/>
    <property type="match status" value="1"/>
</dbReference>
<accession>A0A3L8DWW4</accession>
<dbReference type="EMBL" id="QOIP01000003">
    <property type="protein sequence ID" value="RLU24960.1"/>
    <property type="molecule type" value="Genomic_DNA"/>
</dbReference>
<organism evidence="7 8">
    <name type="scientific">Ooceraea biroi</name>
    <name type="common">Clonal raider ant</name>
    <name type="synonym">Cerapachys biroi</name>
    <dbReference type="NCBI Taxonomy" id="2015173"/>
    <lineage>
        <taxon>Eukaryota</taxon>
        <taxon>Metazoa</taxon>
        <taxon>Ecdysozoa</taxon>
        <taxon>Arthropoda</taxon>
        <taxon>Hexapoda</taxon>
        <taxon>Insecta</taxon>
        <taxon>Pterygota</taxon>
        <taxon>Neoptera</taxon>
        <taxon>Endopterygota</taxon>
        <taxon>Hymenoptera</taxon>
        <taxon>Apocrita</taxon>
        <taxon>Aculeata</taxon>
        <taxon>Formicoidea</taxon>
        <taxon>Formicidae</taxon>
        <taxon>Dorylinae</taxon>
        <taxon>Ooceraea</taxon>
    </lineage>
</organism>
<evidence type="ECO:0000256" key="3">
    <source>
        <dbReference type="ARBA" id="ARBA00023015"/>
    </source>
</evidence>
<name>A0A3L8DWW4_OOCBI</name>
<evidence type="ECO:0000256" key="2">
    <source>
        <dbReference type="ARBA" id="ARBA00016807"/>
    </source>
</evidence>
<gene>
    <name evidence="7" type="ORF">DMN91_003051</name>
</gene>
<protein>
    <recommendedName>
        <fullName evidence="2">Regulatory protein zeste</fullName>
    </recommendedName>
</protein>
<evidence type="ECO:0000313" key="7">
    <source>
        <dbReference type="EMBL" id="RLU24960.1"/>
    </source>
</evidence>
<comment type="caution">
    <text evidence="7">The sequence shown here is derived from an EMBL/GenBank/DDBJ whole genome shotgun (WGS) entry which is preliminary data.</text>
</comment>
<feature type="domain" description="Myb/SANT-like DNA-binding" evidence="6">
    <location>
        <begin position="2"/>
        <end position="67"/>
    </location>
</feature>
<evidence type="ECO:0000256" key="1">
    <source>
        <dbReference type="ARBA" id="ARBA00011764"/>
    </source>
</evidence>
<dbReference type="OrthoDB" id="7553281at2759"/>
<sequence length="103" mass="11935">MIDYFEKHPHVASGKFSNMNSHEKLQGDWEELTKYLNSLVPQGKLKDVKSWKTTWRDHKSKVSDKVQKLRKARAATGNNPIQITLSKDKRILGIIGHEYMSKI</sequence>
<dbReference type="InterPro" id="IPR028002">
    <property type="entry name" value="Myb_DNA-bind_5"/>
</dbReference>
<keyword evidence="4" id="KW-0804">Transcription</keyword>
<evidence type="ECO:0000313" key="8">
    <source>
        <dbReference type="Proteomes" id="UP000279307"/>
    </source>
</evidence>
<dbReference type="Proteomes" id="UP000279307">
    <property type="component" value="Chromosome 3"/>
</dbReference>